<keyword evidence="3" id="KW-1185">Reference proteome</keyword>
<organism evidence="2 3">
    <name type="scientific">Methylocaldum marinum</name>
    <dbReference type="NCBI Taxonomy" id="1432792"/>
    <lineage>
        <taxon>Bacteria</taxon>
        <taxon>Pseudomonadati</taxon>
        <taxon>Pseudomonadota</taxon>
        <taxon>Gammaproteobacteria</taxon>
        <taxon>Methylococcales</taxon>
        <taxon>Methylococcaceae</taxon>
        <taxon>Methylocaldum</taxon>
    </lineage>
</organism>
<dbReference type="AlphaFoldDB" id="A0A250KSQ1"/>
<dbReference type="EMBL" id="AP017928">
    <property type="protein sequence ID" value="BBA33981.1"/>
    <property type="molecule type" value="Genomic_DNA"/>
</dbReference>
<proteinExistence type="predicted"/>
<feature type="region of interest" description="Disordered" evidence="1">
    <location>
        <begin position="1"/>
        <end position="47"/>
    </location>
</feature>
<gene>
    <name evidence="2" type="ORF">sS8_2027</name>
</gene>
<sequence>MGLALGDLVGEFDEAPKSAGRQKHQQERSKLAGYGGPGSTEERPECGSESMIHKFAQGLHLFSLIISWTDSKATRQDRPG</sequence>
<dbReference type="Proteomes" id="UP000266313">
    <property type="component" value="Chromosome"/>
</dbReference>
<accession>A0A250KSQ1</accession>
<dbReference type="KEGG" id="mmai:sS8_2027"/>
<protein>
    <submittedName>
        <fullName evidence="2">GTPase Der</fullName>
    </submittedName>
</protein>
<evidence type="ECO:0000313" key="2">
    <source>
        <dbReference type="EMBL" id="BBA33981.1"/>
    </source>
</evidence>
<name>A0A250KSQ1_9GAMM</name>
<evidence type="ECO:0000313" key="3">
    <source>
        <dbReference type="Proteomes" id="UP000266313"/>
    </source>
</evidence>
<evidence type="ECO:0000256" key="1">
    <source>
        <dbReference type="SAM" id="MobiDB-lite"/>
    </source>
</evidence>
<reference evidence="2 3" key="1">
    <citation type="submission" date="2016-12" db="EMBL/GenBank/DDBJ databases">
        <title>Genome sequencing of Methylocaldum marinum.</title>
        <authorList>
            <person name="Takeuchi M."/>
            <person name="Kamagata Y."/>
            <person name="Hiraoka S."/>
            <person name="Oshima K."/>
            <person name="Hattori M."/>
            <person name="Iwasaki W."/>
        </authorList>
    </citation>
    <scope>NUCLEOTIDE SEQUENCE [LARGE SCALE GENOMIC DNA]</scope>
    <source>
        <strain evidence="2 3">S8</strain>
    </source>
</reference>